<feature type="compositionally biased region" description="Acidic residues" evidence="6">
    <location>
        <begin position="171"/>
        <end position="180"/>
    </location>
</feature>
<evidence type="ECO:0000256" key="2">
    <source>
        <dbReference type="ARBA" id="ARBA00022679"/>
    </source>
</evidence>
<dbReference type="OMA" id="FEPPRCR"/>
<dbReference type="FunFam" id="3.10.110.10:FF:000041">
    <property type="entry name" value="Ubiquitin-conjugating enzyme E2 T"/>
    <property type="match status" value="1"/>
</dbReference>
<keyword evidence="10" id="KW-1185">Reference proteome</keyword>
<dbReference type="Pfam" id="PF00179">
    <property type="entry name" value="UQ_con"/>
    <property type="match status" value="1"/>
</dbReference>
<keyword evidence="3" id="KW-0547">Nucleotide-binding</keyword>
<dbReference type="GO" id="GO:0005524">
    <property type="term" value="F:ATP binding"/>
    <property type="evidence" value="ECO:0007669"/>
    <property type="project" value="UniProtKB-KW"/>
</dbReference>
<dbReference type="Gene3D" id="3.10.110.10">
    <property type="entry name" value="Ubiquitin Conjugating Enzyme"/>
    <property type="match status" value="1"/>
</dbReference>
<dbReference type="InterPro" id="IPR000608">
    <property type="entry name" value="UBC"/>
</dbReference>
<evidence type="ECO:0000313" key="9">
    <source>
        <dbReference type="EMBL" id="SPR00961.1"/>
    </source>
</evidence>
<reference evidence="9 11" key="2">
    <citation type="submission" date="2018-03" db="EMBL/GenBank/DDBJ databases">
        <authorList>
            <person name="Fogelqvist J."/>
        </authorList>
    </citation>
    <scope>NUCLEOTIDE SEQUENCE [LARGE SCALE GENOMIC DNA]</scope>
</reference>
<proteinExistence type="predicted"/>
<feature type="compositionally biased region" description="Basic and acidic residues" evidence="6">
    <location>
        <begin position="150"/>
        <end position="161"/>
    </location>
</feature>
<keyword evidence="4" id="KW-0833">Ubl conjugation pathway</keyword>
<geneLocation type="mitochondrion" evidence="9"/>
<evidence type="ECO:0000313" key="11">
    <source>
        <dbReference type="Proteomes" id="UP000290189"/>
    </source>
</evidence>
<evidence type="ECO:0000256" key="3">
    <source>
        <dbReference type="ARBA" id="ARBA00022741"/>
    </source>
</evidence>
<dbReference type="CDD" id="cd23805">
    <property type="entry name" value="UBCc_UBE2T"/>
    <property type="match status" value="1"/>
</dbReference>
<reference evidence="8 10" key="1">
    <citation type="submission" date="2015-02" db="EMBL/GenBank/DDBJ databases">
        <authorList>
            <person name="Chooi Y.-H."/>
        </authorList>
    </citation>
    <scope>NUCLEOTIDE SEQUENCE [LARGE SCALE GENOMIC DNA]</scope>
    <source>
        <strain evidence="8">E3</strain>
    </source>
</reference>
<keyword evidence="5" id="KW-0067">ATP-binding</keyword>
<dbReference type="PANTHER" id="PTHR24068">
    <property type="entry name" value="UBIQUITIN-CONJUGATING ENZYME E2"/>
    <property type="match status" value="1"/>
</dbReference>
<evidence type="ECO:0000256" key="4">
    <source>
        <dbReference type="ARBA" id="ARBA00022786"/>
    </source>
</evidence>
<dbReference type="EMBL" id="OVEO01000016">
    <property type="protein sequence ID" value="SPR00961.1"/>
    <property type="molecule type" value="Genomic_DNA"/>
</dbReference>
<feature type="domain" description="UBC core" evidence="7">
    <location>
        <begin position="1"/>
        <end position="152"/>
    </location>
</feature>
<dbReference type="SUPFAM" id="SSF54495">
    <property type="entry name" value="UBC-like"/>
    <property type="match status" value="1"/>
</dbReference>
<dbReference type="EC" id="2.3.2.23" evidence="1"/>
<dbReference type="EMBL" id="CDSF01000105">
    <property type="protein sequence ID" value="CEP00942.1"/>
    <property type="molecule type" value="Genomic_DNA"/>
</dbReference>
<organism evidence="8 10">
    <name type="scientific">Plasmodiophora brassicae</name>
    <name type="common">Clubroot disease agent</name>
    <dbReference type="NCBI Taxonomy" id="37360"/>
    <lineage>
        <taxon>Eukaryota</taxon>
        <taxon>Sar</taxon>
        <taxon>Rhizaria</taxon>
        <taxon>Endomyxa</taxon>
        <taxon>Phytomyxea</taxon>
        <taxon>Plasmodiophorida</taxon>
        <taxon>Plasmodiophoridae</taxon>
        <taxon>Plasmodiophora</taxon>
    </lineage>
</organism>
<dbReference type="SMART" id="SM00212">
    <property type="entry name" value="UBCc"/>
    <property type="match status" value="1"/>
</dbReference>
<dbReference type="PROSITE" id="PS50127">
    <property type="entry name" value="UBC_2"/>
    <property type="match status" value="1"/>
</dbReference>
<evidence type="ECO:0000256" key="1">
    <source>
        <dbReference type="ARBA" id="ARBA00012486"/>
    </source>
</evidence>
<dbReference type="GO" id="GO:0061631">
    <property type="term" value="F:ubiquitin conjugating enzyme activity"/>
    <property type="evidence" value="ECO:0007669"/>
    <property type="project" value="UniProtKB-EC"/>
</dbReference>
<dbReference type="InterPro" id="IPR016135">
    <property type="entry name" value="UBQ-conjugating_enzyme/RWD"/>
</dbReference>
<evidence type="ECO:0000256" key="6">
    <source>
        <dbReference type="SAM" id="MobiDB-lite"/>
    </source>
</evidence>
<dbReference type="AlphaFoldDB" id="A0A0G4J0A3"/>
<name>A0A0G4J0A3_PLABS</name>
<dbReference type="Proteomes" id="UP000039324">
    <property type="component" value="Unassembled WGS sequence"/>
</dbReference>
<gene>
    <name evidence="8" type="ORF">PBRA_008254</name>
    <name evidence="9" type="ORF">PLBR_LOCUS8176</name>
</gene>
<evidence type="ECO:0000256" key="5">
    <source>
        <dbReference type="ARBA" id="ARBA00022840"/>
    </source>
</evidence>
<accession>A0A0G4J0A3</accession>
<evidence type="ECO:0000259" key="7">
    <source>
        <dbReference type="PROSITE" id="PS50127"/>
    </source>
</evidence>
<keyword evidence="9" id="KW-0496">Mitochondrion</keyword>
<feature type="region of interest" description="Disordered" evidence="6">
    <location>
        <begin position="150"/>
        <end position="211"/>
    </location>
</feature>
<keyword evidence="2" id="KW-0808">Transferase</keyword>
<sequence length="211" mass="22809">MLSSRMPRELRLLSESPAPGIAAWPRDESCMTLLDARIAGPPGSPYEGGSFRLEVGVPDRYPFEPPKVKFLTPIYHANIDAAGRICLDTLKMPPSGAWTPSLNISTVLSSIALLMGHPNPDDGLVAEIAEHCQRDRAGYDATAREWTRRYAMDGDVPKQETKPSSSSRDGTDDDSSDDDSREGAPSERPSTKRALGEPASSSSGKRPCPDV</sequence>
<evidence type="ECO:0000313" key="8">
    <source>
        <dbReference type="EMBL" id="CEP00942.1"/>
    </source>
</evidence>
<evidence type="ECO:0000313" key="10">
    <source>
        <dbReference type="Proteomes" id="UP000039324"/>
    </source>
</evidence>
<dbReference type="OrthoDB" id="7851174at2759"/>
<dbReference type="STRING" id="37360.A0A0G4J0A3"/>
<dbReference type="Proteomes" id="UP000290189">
    <property type="component" value="Unassembled WGS sequence"/>
</dbReference>
<protein>
    <recommendedName>
        <fullName evidence="1">E2 ubiquitin-conjugating enzyme</fullName>
        <ecNumber evidence="1">2.3.2.23</ecNumber>
    </recommendedName>
</protein>